<keyword evidence="7" id="KW-0812">Transmembrane</keyword>
<dbReference type="CDD" id="cd06225">
    <property type="entry name" value="HAMP"/>
    <property type="match status" value="1"/>
</dbReference>
<dbReference type="InterPro" id="IPR050640">
    <property type="entry name" value="Bact_2-comp_sensor_kinase"/>
</dbReference>
<dbReference type="SMART" id="SM00304">
    <property type="entry name" value="HAMP"/>
    <property type="match status" value="1"/>
</dbReference>
<dbReference type="Pfam" id="PF00672">
    <property type="entry name" value="HAMP"/>
    <property type="match status" value="1"/>
</dbReference>
<evidence type="ECO:0000256" key="2">
    <source>
        <dbReference type="ARBA" id="ARBA00022475"/>
    </source>
</evidence>
<dbReference type="InterPro" id="IPR003594">
    <property type="entry name" value="HATPase_dom"/>
</dbReference>
<evidence type="ECO:0000313" key="10">
    <source>
        <dbReference type="Proteomes" id="UP000092024"/>
    </source>
</evidence>
<keyword evidence="6 7" id="KW-0472">Membrane</keyword>
<dbReference type="Pfam" id="PF02518">
    <property type="entry name" value="HATPase_c"/>
    <property type="match status" value="1"/>
</dbReference>
<dbReference type="InterPro" id="IPR003660">
    <property type="entry name" value="HAMP_dom"/>
</dbReference>
<keyword evidence="10" id="KW-1185">Reference proteome</keyword>
<dbReference type="PANTHER" id="PTHR34220">
    <property type="entry name" value="SENSOR HISTIDINE KINASE YPDA"/>
    <property type="match status" value="1"/>
</dbReference>
<comment type="caution">
    <text evidence="9">The sequence shown here is derived from an EMBL/GenBank/DDBJ whole genome shotgun (WGS) entry which is preliminary data.</text>
</comment>
<accession>A0A1A5YRF9</accession>
<feature type="transmembrane region" description="Helical" evidence="7">
    <location>
        <begin position="303"/>
        <end position="322"/>
    </location>
</feature>
<evidence type="ECO:0000256" key="6">
    <source>
        <dbReference type="ARBA" id="ARBA00023136"/>
    </source>
</evidence>
<dbReference type="EMBL" id="LYPA01000028">
    <property type="protein sequence ID" value="OBR68206.1"/>
    <property type="molecule type" value="Genomic_DNA"/>
</dbReference>
<dbReference type="AlphaFoldDB" id="A0A1A5YRF9"/>
<feature type="transmembrane region" description="Helical" evidence="7">
    <location>
        <begin position="20"/>
        <end position="39"/>
    </location>
</feature>
<dbReference type="SUPFAM" id="SSF158472">
    <property type="entry name" value="HAMP domain-like"/>
    <property type="match status" value="1"/>
</dbReference>
<dbReference type="SMART" id="SM00387">
    <property type="entry name" value="HATPase_c"/>
    <property type="match status" value="1"/>
</dbReference>
<dbReference type="Gene3D" id="3.30.565.10">
    <property type="entry name" value="Histidine kinase-like ATPase, C-terminal domain"/>
    <property type="match status" value="1"/>
</dbReference>
<keyword evidence="3" id="KW-0597">Phosphoprotein</keyword>
<evidence type="ECO:0000256" key="7">
    <source>
        <dbReference type="SAM" id="Phobius"/>
    </source>
</evidence>
<keyword evidence="4" id="KW-0808">Transferase</keyword>
<keyword evidence="5" id="KW-0418">Kinase</keyword>
<dbReference type="Pfam" id="PF06580">
    <property type="entry name" value="His_kinase"/>
    <property type="match status" value="1"/>
</dbReference>
<dbReference type="Gene3D" id="6.10.340.10">
    <property type="match status" value="1"/>
</dbReference>
<sequence>MRLWKWLWSSVTNSFKLKLLGSLFFIIIVAFGIASLYTYRSNQLLFREELSKQARIINQEALSKLELKVQEMKRISQLLVFKGEIEEMITRYNRYKDNDKFQLYLEMQKIDEMINQLRSEAPYITGLYMLDPDGETAYYRYNTPAINEPNKSSLDRVRLQLADTSGELIWMRMPLPSEIEPDGFRNTIVAARWMINSFQQRYGMLVMSIDESYLAEGLRELTKDGTGMVYLFNHSNELLYANDKSISETELKDIREAQNSSIIAGRLLSRSESLNPPTDSFLLVSSRSLDNIEEQNRRIAENIIIAGLLIAFVACLLIVLTLERLLLPLADLLKGLQRLRSGKFETRVKVGTKDELAYIGESFNAMAEHVEGLIKKVYMTQLSERDAELKALQAQLNPHFLHNFFNEVYWKLHLQGQKDTASLIAAVSEILKHSLMPVHMPATVEEELKQIRNYVKIQAELFETDFEFTIHADDAALRGQMMRSLLQPLVENVFMHAFRNQLGHKVLEIRVREKEGFLCIEISDNGCGMEQEQINKLLKGEEPPIGQNRRESIGVRNVARRIQLLHGEPCRLEIDSKPGSGTVMRLYLPLTGNLETAAFGRTISTTSDS</sequence>
<evidence type="ECO:0000256" key="5">
    <source>
        <dbReference type="ARBA" id="ARBA00022777"/>
    </source>
</evidence>
<dbReference type="GO" id="GO:0000155">
    <property type="term" value="F:phosphorelay sensor kinase activity"/>
    <property type="evidence" value="ECO:0007669"/>
    <property type="project" value="InterPro"/>
</dbReference>
<protein>
    <recommendedName>
        <fullName evidence="8">HAMP domain-containing protein</fullName>
    </recommendedName>
</protein>
<dbReference type="OrthoDB" id="9776552at2"/>
<name>A0A1A5YRF9_9BACL</name>
<proteinExistence type="predicted"/>
<organism evidence="9 10">
    <name type="scientific">Paenibacillus oryzae</name>
    <dbReference type="NCBI Taxonomy" id="1844972"/>
    <lineage>
        <taxon>Bacteria</taxon>
        <taxon>Bacillati</taxon>
        <taxon>Bacillota</taxon>
        <taxon>Bacilli</taxon>
        <taxon>Bacillales</taxon>
        <taxon>Paenibacillaceae</taxon>
        <taxon>Paenibacillus</taxon>
    </lineage>
</organism>
<dbReference type="CDD" id="cd18773">
    <property type="entry name" value="PDC1_HK_sensor"/>
    <property type="match status" value="1"/>
</dbReference>
<feature type="domain" description="HAMP" evidence="8">
    <location>
        <begin position="323"/>
        <end position="375"/>
    </location>
</feature>
<evidence type="ECO:0000256" key="3">
    <source>
        <dbReference type="ARBA" id="ARBA00022553"/>
    </source>
</evidence>
<dbReference type="InterPro" id="IPR036890">
    <property type="entry name" value="HATPase_C_sf"/>
</dbReference>
<dbReference type="Proteomes" id="UP000092024">
    <property type="component" value="Unassembled WGS sequence"/>
</dbReference>
<reference evidence="9 10" key="1">
    <citation type="submission" date="2016-05" db="EMBL/GenBank/DDBJ databases">
        <title>Paenibacillus oryzae. sp. nov., isolated from the rice root.</title>
        <authorList>
            <person name="Zhang J."/>
            <person name="Zhang X."/>
        </authorList>
    </citation>
    <scope>NUCLEOTIDE SEQUENCE [LARGE SCALE GENOMIC DNA]</scope>
    <source>
        <strain evidence="9 10">1DrF-4</strain>
    </source>
</reference>
<dbReference type="InterPro" id="IPR010559">
    <property type="entry name" value="Sig_transdc_His_kin_internal"/>
</dbReference>
<dbReference type="RefSeq" id="WP_068679556.1">
    <property type="nucleotide sequence ID" value="NZ_LYPA01000028.1"/>
</dbReference>
<keyword evidence="7" id="KW-1133">Transmembrane helix</keyword>
<evidence type="ECO:0000256" key="4">
    <source>
        <dbReference type="ARBA" id="ARBA00022679"/>
    </source>
</evidence>
<gene>
    <name evidence="9" type="ORF">A7K91_10335</name>
</gene>
<dbReference type="GO" id="GO:0005886">
    <property type="term" value="C:plasma membrane"/>
    <property type="evidence" value="ECO:0007669"/>
    <property type="project" value="UniProtKB-SubCell"/>
</dbReference>
<dbReference type="SUPFAM" id="SSF55874">
    <property type="entry name" value="ATPase domain of HSP90 chaperone/DNA topoisomerase II/histidine kinase"/>
    <property type="match status" value="1"/>
</dbReference>
<keyword evidence="2" id="KW-1003">Cell membrane</keyword>
<evidence type="ECO:0000259" key="8">
    <source>
        <dbReference type="PROSITE" id="PS50885"/>
    </source>
</evidence>
<dbReference type="PANTHER" id="PTHR34220:SF7">
    <property type="entry name" value="SENSOR HISTIDINE KINASE YPDA"/>
    <property type="match status" value="1"/>
</dbReference>
<comment type="subcellular location">
    <subcellularLocation>
        <location evidence="1">Cell membrane</location>
        <topology evidence="1">Multi-pass membrane protein</topology>
    </subcellularLocation>
</comment>
<evidence type="ECO:0000313" key="9">
    <source>
        <dbReference type="EMBL" id="OBR68206.1"/>
    </source>
</evidence>
<evidence type="ECO:0000256" key="1">
    <source>
        <dbReference type="ARBA" id="ARBA00004651"/>
    </source>
</evidence>
<dbReference type="PROSITE" id="PS50885">
    <property type="entry name" value="HAMP"/>
    <property type="match status" value="1"/>
</dbReference>
<dbReference type="STRING" id="1844972.A7K91_10335"/>